<organism evidence="4 5">
    <name type="scientific">Sphingobacterium yanglingense</name>
    <dbReference type="NCBI Taxonomy" id="1437280"/>
    <lineage>
        <taxon>Bacteria</taxon>
        <taxon>Pseudomonadati</taxon>
        <taxon>Bacteroidota</taxon>
        <taxon>Sphingobacteriia</taxon>
        <taxon>Sphingobacteriales</taxon>
        <taxon>Sphingobacteriaceae</taxon>
        <taxon>Sphingobacterium</taxon>
    </lineage>
</organism>
<dbReference type="PANTHER" id="PTHR46401">
    <property type="entry name" value="GLYCOSYLTRANSFERASE WBBK-RELATED"/>
    <property type="match status" value="1"/>
</dbReference>
<dbReference type="InterPro" id="IPR028098">
    <property type="entry name" value="Glyco_trans_4-like_N"/>
</dbReference>
<dbReference type="CDD" id="cd03801">
    <property type="entry name" value="GT4_PimA-like"/>
    <property type="match status" value="1"/>
</dbReference>
<keyword evidence="5" id="KW-1185">Reference proteome</keyword>
<dbReference type="AlphaFoldDB" id="A0A4R6WBX4"/>
<dbReference type="InterPro" id="IPR001296">
    <property type="entry name" value="Glyco_trans_1"/>
</dbReference>
<dbReference type="Pfam" id="PF13439">
    <property type="entry name" value="Glyco_transf_4"/>
    <property type="match status" value="1"/>
</dbReference>
<name>A0A4R6WBX4_9SPHI</name>
<evidence type="ECO:0000256" key="1">
    <source>
        <dbReference type="ARBA" id="ARBA00022679"/>
    </source>
</evidence>
<protein>
    <submittedName>
        <fullName evidence="4">Glycosyltransferase involved in cell wall biosynthesis</fullName>
    </submittedName>
</protein>
<dbReference type="RefSeq" id="WP_133584686.1">
    <property type="nucleotide sequence ID" value="NZ_SNYV01000014.1"/>
</dbReference>
<dbReference type="EMBL" id="SNYV01000014">
    <property type="protein sequence ID" value="TDQ77028.1"/>
    <property type="molecule type" value="Genomic_DNA"/>
</dbReference>
<feature type="domain" description="Glycosyltransferase subfamily 4-like N-terminal" evidence="3">
    <location>
        <begin position="48"/>
        <end position="156"/>
    </location>
</feature>
<keyword evidence="1 4" id="KW-0808">Transferase</keyword>
<dbReference type="GO" id="GO:0009103">
    <property type="term" value="P:lipopolysaccharide biosynthetic process"/>
    <property type="evidence" value="ECO:0007669"/>
    <property type="project" value="TreeGrafter"/>
</dbReference>
<sequence length="390" mass="44022">MQQLHPIEILFVSHKSPPATGGMEKQSYELINGVALYIKTHTIVYDHQESLFAFFLKLNSRILTLIKANPKIKIIHFNDGLIAAIASYHKGYEQLKKTVTIHGLDVVYPLAYFQKKIIPRFNSFDRIFAVSDATAKAAYDRGIKIEKLQVIPNGVDFPEHQVKKKLADISHKYPDIQIDKKTFVTLGRPVKRKGFSWLLQQVIPHVDTDFQLLMLGPYSTKETLTDRLINLLPSKLKNLTMLFLGYPSDQSSLRKILPHCYPKVIHLGKVPFEDLQIILNESLAFLMPNIPIPGDMEGFGLVCLEASTAGSLVIASAIEGINSAVQHKKNGILVPAENSPAWITALKEVIDNPDLYRQQAKTYAEYTRATYSWDIMARNYGTAFLEICNK</sequence>
<dbReference type="GO" id="GO:0016757">
    <property type="term" value="F:glycosyltransferase activity"/>
    <property type="evidence" value="ECO:0007669"/>
    <property type="project" value="InterPro"/>
</dbReference>
<evidence type="ECO:0000313" key="4">
    <source>
        <dbReference type="EMBL" id="TDQ77028.1"/>
    </source>
</evidence>
<dbReference type="PANTHER" id="PTHR46401:SF2">
    <property type="entry name" value="GLYCOSYLTRANSFERASE WBBK-RELATED"/>
    <property type="match status" value="1"/>
</dbReference>
<dbReference type="OrthoDB" id="9792322at2"/>
<dbReference type="Proteomes" id="UP000295292">
    <property type="component" value="Unassembled WGS sequence"/>
</dbReference>
<dbReference type="Gene3D" id="3.40.50.2000">
    <property type="entry name" value="Glycogen Phosphorylase B"/>
    <property type="match status" value="2"/>
</dbReference>
<gene>
    <name evidence="4" type="ORF">CLV99_2422</name>
</gene>
<feature type="domain" description="Glycosyl transferase family 1" evidence="2">
    <location>
        <begin position="204"/>
        <end position="361"/>
    </location>
</feature>
<proteinExistence type="predicted"/>
<evidence type="ECO:0000259" key="2">
    <source>
        <dbReference type="Pfam" id="PF00534"/>
    </source>
</evidence>
<dbReference type="Pfam" id="PF00534">
    <property type="entry name" value="Glycos_transf_1"/>
    <property type="match status" value="1"/>
</dbReference>
<accession>A0A4R6WBX4</accession>
<reference evidence="4 5" key="1">
    <citation type="submission" date="2019-03" db="EMBL/GenBank/DDBJ databases">
        <title>Genomic Encyclopedia of Archaeal and Bacterial Type Strains, Phase II (KMG-II): from individual species to whole genera.</title>
        <authorList>
            <person name="Goeker M."/>
        </authorList>
    </citation>
    <scope>NUCLEOTIDE SEQUENCE [LARGE SCALE GENOMIC DNA]</scope>
    <source>
        <strain evidence="4 5">DSM 28353</strain>
    </source>
</reference>
<comment type="caution">
    <text evidence="4">The sequence shown here is derived from an EMBL/GenBank/DDBJ whole genome shotgun (WGS) entry which is preliminary data.</text>
</comment>
<dbReference type="SUPFAM" id="SSF53756">
    <property type="entry name" value="UDP-Glycosyltransferase/glycogen phosphorylase"/>
    <property type="match status" value="1"/>
</dbReference>
<evidence type="ECO:0000313" key="5">
    <source>
        <dbReference type="Proteomes" id="UP000295292"/>
    </source>
</evidence>
<evidence type="ECO:0000259" key="3">
    <source>
        <dbReference type="Pfam" id="PF13439"/>
    </source>
</evidence>